<accession>A0A263D1X6</accession>
<dbReference type="InterPro" id="IPR017517">
    <property type="entry name" value="Maleyloyr_isom"/>
</dbReference>
<name>A0A263D1X6_9PSEU</name>
<dbReference type="Gene3D" id="1.20.120.450">
    <property type="entry name" value="dinb family like domain"/>
    <property type="match status" value="1"/>
</dbReference>
<dbReference type="AlphaFoldDB" id="A0A263D1X6"/>
<dbReference type="InterPro" id="IPR034660">
    <property type="entry name" value="DinB/YfiT-like"/>
</dbReference>
<gene>
    <name evidence="3" type="ORF">CFN78_16955</name>
</gene>
<evidence type="ECO:0000256" key="1">
    <source>
        <dbReference type="SAM" id="MobiDB-lite"/>
    </source>
</evidence>
<dbReference type="InParanoid" id="A0A263D1X6"/>
<dbReference type="Pfam" id="PF11716">
    <property type="entry name" value="MDMPI_N"/>
    <property type="match status" value="1"/>
</dbReference>
<organism evidence="3 4">
    <name type="scientific">Amycolatopsis antarctica</name>
    <dbReference type="NCBI Taxonomy" id="1854586"/>
    <lineage>
        <taxon>Bacteria</taxon>
        <taxon>Bacillati</taxon>
        <taxon>Actinomycetota</taxon>
        <taxon>Actinomycetes</taxon>
        <taxon>Pseudonocardiales</taxon>
        <taxon>Pseudonocardiaceae</taxon>
        <taxon>Amycolatopsis</taxon>
    </lineage>
</organism>
<protein>
    <recommendedName>
        <fullName evidence="2">Mycothiol-dependent maleylpyruvate isomerase metal-binding domain-containing protein</fullName>
    </recommendedName>
</protein>
<comment type="caution">
    <text evidence="3">The sequence shown here is derived from an EMBL/GenBank/DDBJ whole genome shotgun (WGS) entry which is preliminary data.</text>
</comment>
<feature type="region of interest" description="Disordered" evidence="1">
    <location>
        <begin position="61"/>
        <end position="131"/>
    </location>
</feature>
<dbReference type="OrthoDB" id="5178565at2"/>
<feature type="compositionally biased region" description="Basic residues" evidence="1">
    <location>
        <begin position="83"/>
        <end position="99"/>
    </location>
</feature>
<dbReference type="NCBIfam" id="TIGR03083">
    <property type="entry name" value="maleylpyruvate isomerase family mycothiol-dependent enzyme"/>
    <property type="match status" value="1"/>
</dbReference>
<evidence type="ECO:0000313" key="4">
    <source>
        <dbReference type="Proteomes" id="UP000242444"/>
    </source>
</evidence>
<feature type="compositionally biased region" description="Basic and acidic residues" evidence="1">
    <location>
        <begin position="103"/>
        <end position="116"/>
    </location>
</feature>
<feature type="domain" description="Mycothiol-dependent maleylpyruvate isomerase metal-binding" evidence="2">
    <location>
        <begin position="11"/>
        <end position="118"/>
    </location>
</feature>
<reference evidence="3 4" key="1">
    <citation type="submission" date="2017-07" db="EMBL/GenBank/DDBJ databases">
        <title>Amycolatopsis antarcticus sp. nov., isolated from the surface of an Antarcticus brown macroalga.</title>
        <authorList>
            <person name="Wang J."/>
            <person name="Leiva S."/>
            <person name="Huang J."/>
            <person name="Huang Y."/>
        </authorList>
    </citation>
    <scope>NUCLEOTIDE SEQUENCE [LARGE SCALE GENOMIC DNA]</scope>
    <source>
        <strain evidence="3 4">AU-G6</strain>
    </source>
</reference>
<dbReference type="SUPFAM" id="SSF109854">
    <property type="entry name" value="DinB/YfiT-like putative metalloenzymes"/>
    <property type="match status" value="1"/>
</dbReference>
<dbReference type="EMBL" id="NKYE01000009">
    <property type="protein sequence ID" value="OZM72209.1"/>
    <property type="molecule type" value="Genomic_DNA"/>
</dbReference>
<keyword evidence="4" id="KW-1185">Reference proteome</keyword>
<dbReference type="Proteomes" id="UP000242444">
    <property type="component" value="Unassembled WGS sequence"/>
</dbReference>
<evidence type="ECO:0000259" key="2">
    <source>
        <dbReference type="Pfam" id="PF11716"/>
    </source>
</evidence>
<sequence>MSGPGSMRLAREERADLAEVLSQLTEQQWNAPTLCTRWRVRDVVAHIISYDHLARRTPCRGSALRPHRSADHSVLSGPGTAAGRHRHRLARRTRSHRAGSGRGHPDGHRRTRGRTDRSRRHRPAHTHPPHS</sequence>
<dbReference type="GO" id="GO:0046872">
    <property type="term" value="F:metal ion binding"/>
    <property type="evidence" value="ECO:0007669"/>
    <property type="project" value="InterPro"/>
</dbReference>
<evidence type="ECO:0000313" key="3">
    <source>
        <dbReference type="EMBL" id="OZM72209.1"/>
    </source>
</evidence>
<dbReference type="InterPro" id="IPR024344">
    <property type="entry name" value="MDMPI_metal-binding"/>
</dbReference>
<feature type="compositionally biased region" description="Basic residues" evidence="1">
    <location>
        <begin position="117"/>
        <end position="131"/>
    </location>
</feature>
<proteinExistence type="predicted"/>